<name>A0A9N9JDG7_9GLOM</name>
<reference evidence="4" key="1">
    <citation type="submission" date="2021-06" db="EMBL/GenBank/DDBJ databases">
        <authorList>
            <person name="Kallberg Y."/>
            <person name="Tangrot J."/>
            <person name="Rosling A."/>
        </authorList>
    </citation>
    <scope>NUCLEOTIDE SEQUENCE</scope>
    <source>
        <strain evidence="4">MA453B</strain>
    </source>
</reference>
<dbReference type="InterPro" id="IPR036390">
    <property type="entry name" value="WH_DNA-bd_sf"/>
</dbReference>
<dbReference type="InterPro" id="IPR059120">
    <property type="entry name" value="Cullin-like_AB"/>
</dbReference>
<protein>
    <submittedName>
        <fullName evidence="4">16591_t:CDS:1</fullName>
    </submittedName>
</protein>
<dbReference type="SUPFAM" id="SSF46785">
    <property type="entry name" value="Winged helix' DNA-binding domain"/>
    <property type="match status" value="1"/>
</dbReference>
<organism evidence="4 5">
    <name type="scientific">Dentiscutata erythropus</name>
    <dbReference type="NCBI Taxonomy" id="1348616"/>
    <lineage>
        <taxon>Eukaryota</taxon>
        <taxon>Fungi</taxon>
        <taxon>Fungi incertae sedis</taxon>
        <taxon>Mucoromycota</taxon>
        <taxon>Glomeromycotina</taxon>
        <taxon>Glomeromycetes</taxon>
        <taxon>Diversisporales</taxon>
        <taxon>Gigasporaceae</taxon>
        <taxon>Dentiscutata</taxon>
    </lineage>
</organism>
<sequence>KNILIDLSLLSTLVLLLFNDLKPGSYLSYEEIKRRTELEITELDRALQSLIFGKIPLLLKDSPHDDIENTNKFWINESLDAVIGIMTGTDNNIITLEDLEVTKRVQDALDVKISQRLAEDRAIQLDSAIMRIIKPEKQIPKGLLIQRILQIPRFEWAKEKDIQLRISKLEIDKFIEPDKRNRNILLYKP</sequence>
<dbReference type="InterPro" id="IPR036317">
    <property type="entry name" value="Cullin_homology_sf"/>
</dbReference>
<evidence type="ECO:0000313" key="4">
    <source>
        <dbReference type="EMBL" id="CAG8775578.1"/>
    </source>
</evidence>
<comment type="similarity">
    <text evidence="1">Belongs to the cullin family.</text>
</comment>
<dbReference type="Gene3D" id="3.30.230.130">
    <property type="entry name" value="Cullin, Chain C, Domain 2"/>
    <property type="match status" value="1"/>
</dbReference>
<dbReference type="Proteomes" id="UP000789405">
    <property type="component" value="Unassembled WGS sequence"/>
</dbReference>
<dbReference type="GO" id="GO:0031625">
    <property type="term" value="F:ubiquitin protein ligase binding"/>
    <property type="evidence" value="ECO:0007669"/>
    <property type="project" value="InterPro"/>
</dbReference>
<dbReference type="SUPFAM" id="SSF75632">
    <property type="entry name" value="Cullin homology domain"/>
    <property type="match status" value="1"/>
</dbReference>
<dbReference type="AlphaFoldDB" id="A0A9N9JDG7"/>
<dbReference type="InterPro" id="IPR036388">
    <property type="entry name" value="WH-like_DNA-bd_sf"/>
</dbReference>
<dbReference type="EMBL" id="CAJVPY010020433">
    <property type="protein sequence ID" value="CAG8775578.1"/>
    <property type="molecule type" value="Genomic_DNA"/>
</dbReference>
<dbReference type="PANTHER" id="PTHR11932">
    <property type="entry name" value="CULLIN"/>
    <property type="match status" value="1"/>
</dbReference>
<proteinExistence type="inferred from homology"/>
<feature type="non-terminal residue" evidence="4">
    <location>
        <position position="1"/>
    </location>
</feature>
<dbReference type="PROSITE" id="PS50069">
    <property type="entry name" value="CULLIN_2"/>
    <property type="match status" value="1"/>
</dbReference>
<feature type="domain" description="Cullin family profile" evidence="3">
    <location>
        <begin position="1"/>
        <end position="51"/>
    </location>
</feature>
<dbReference type="InterPro" id="IPR045093">
    <property type="entry name" value="Cullin"/>
</dbReference>
<dbReference type="OrthoDB" id="2356824at2759"/>
<feature type="chain" id="PRO_5040463411" evidence="2">
    <location>
        <begin position="19"/>
        <end position="189"/>
    </location>
</feature>
<dbReference type="InterPro" id="IPR016158">
    <property type="entry name" value="Cullin_homology"/>
</dbReference>
<accession>A0A9N9JDG7</accession>
<feature type="signal peptide" evidence="2">
    <location>
        <begin position="1"/>
        <end position="18"/>
    </location>
</feature>
<evidence type="ECO:0000313" key="5">
    <source>
        <dbReference type="Proteomes" id="UP000789405"/>
    </source>
</evidence>
<gene>
    <name evidence="4" type="ORF">DERYTH_LOCUS19129</name>
</gene>
<comment type="caution">
    <text evidence="4">The sequence shown here is derived from an EMBL/GenBank/DDBJ whole genome shotgun (WGS) entry which is preliminary data.</text>
</comment>
<dbReference type="Pfam" id="PF26557">
    <property type="entry name" value="Cullin_AB"/>
    <property type="match status" value="1"/>
</dbReference>
<dbReference type="Gene3D" id="1.10.10.10">
    <property type="entry name" value="Winged helix-like DNA-binding domain superfamily/Winged helix DNA-binding domain"/>
    <property type="match status" value="1"/>
</dbReference>
<evidence type="ECO:0000256" key="2">
    <source>
        <dbReference type="SAM" id="SignalP"/>
    </source>
</evidence>
<dbReference type="GO" id="GO:0006511">
    <property type="term" value="P:ubiquitin-dependent protein catabolic process"/>
    <property type="evidence" value="ECO:0007669"/>
    <property type="project" value="InterPro"/>
</dbReference>
<evidence type="ECO:0000256" key="1">
    <source>
        <dbReference type="PROSITE-ProRule" id="PRU00330"/>
    </source>
</evidence>
<keyword evidence="2" id="KW-0732">Signal</keyword>
<evidence type="ECO:0000259" key="3">
    <source>
        <dbReference type="PROSITE" id="PS50069"/>
    </source>
</evidence>
<keyword evidence="5" id="KW-1185">Reference proteome</keyword>